<protein>
    <submittedName>
        <fullName evidence="1">Uncharacterized protein</fullName>
    </submittedName>
</protein>
<reference evidence="1 2" key="1">
    <citation type="submission" date="2016-10" db="EMBL/GenBank/DDBJ databases">
        <title>Comparative genomics of Bacillus thuringiensis reveals a path to pathogens against multiple invertebrate hosts.</title>
        <authorList>
            <person name="Zheng J."/>
            <person name="Gao Q."/>
            <person name="Liu H."/>
            <person name="Peng D."/>
            <person name="Ruan L."/>
            <person name="Sun M."/>
        </authorList>
    </citation>
    <scope>NUCLEOTIDE SEQUENCE [LARGE SCALE GENOMIC DNA]</scope>
    <source>
        <strain evidence="1">BGSC 4BM1</strain>
    </source>
</reference>
<dbReference type="RefSeq" id="WP_088032739.1">
    <property type="nucleotide sequence ID" value="NZ_NFDG01000120.1"/>
</dbReference>
<proteinExistence type="predicted"/>
<evidence type="ECO:0000313" key="2">
    <source>
        <dbReference type="Proteomes" id="UP000194860"/>
    </source>
</evidence>
<organism evidence="1 2">
    <name type="scientific">Bacillus thuringiensis serovar navarrensis</name>
    <dbReference type="NCBI Taxonomy" id="339658"/>
    <lineage>
        <taxon>Bacteria</taxon>
        <taxon>Bacillati</taxon>
        <taxon>Bacillota</taxon>
        <taxon>Bacilli</taxon>
        <taxon>Bacillales</taxon>
        <taxon>Bacillaceae</taxon>
        <taxon>Bacillus</taxon>
        <taxon>Bacillus cereus group</taxon>
    </lineage>
</organism>
<gene>
    <name evidence="1" type="ORF">BK732_16800</name>
</gene>
<dbReference type="EMBL" id="NFDG01000120">
    <property type="protein sequence ID" value="OTY15949.1"/>
    <property type="molecule type" value="Genomic_DNA"/>
</dbReference>
<evidence type="ECO:0000313" key="1">
    <source>
        <dbReference type="EMBL" id="OTY15949.1"/>
    </source>
</evidence>
<dbReference type="AlphaFoldDB" id="A0A243AAE1"/>
<comment type="caution">
    <text evidence="1">The sequence shown here is derived from an EMBL/GenBank/DDBJ whole genome shotgun (WGS) entry which is preliminary data.</text>
</comment>
<accession>A0A243AAE1</accession>
<name>A0A243AAE1_BACTU</name>
<dbReference type="Proteomes" id="UP000194860">
    <property type="component" value="Unassembled WGS sequence"/>
</dbReference>
<sequence length="136" mass="15974">MKYQDIREDKSIWEKKHLEGVGEVLLVEESYYDWIAECVEKTNKVQMKFYKVMFGFGENIKVIRAKSRYEAVGYYLMDVIGFGDIHDVVIEEMDPAEKVEWECIGLPVYKTLEEIHMEKEAGWSDDTTYLVVGLED</sequence>